<feature type="compositionally biased region" description="Acidic residues" evidence="1">
    <location>
        <begin position="359"/>
        <end position="368"/>
    </location>
</feature>
<keyword evidence="2" id="KW-0472">Membrane</keyword>
<keyword evidence="2" id="KW-0812">Transmembrane</keyword>
<proteinExistence type="predicted"/>
<dbReference type="EMBL" id="JGZU01000015">
    <property type="protein sequence ID" value="KFJ05434.1"/>
    <property type="molecule type" value="Genomic_DNA"/>
</dbReference>
<dbReference type="eggNOG" id="ENOG5032VSG">
    <property type="taxonomic scope" value="Bacteria"/>
</dbReference>
<protein>
    <submittedName>
        <fullName evidence="3">YjbE family integral membrane protein</fullName>
    </submittedName>
</protein>
<gene>
    <name evidence="3" type="ORF">BITS_0099</name>
</gene>
<name>A0A087ECD3_9BIFI</name>
<evidence type="ECO:0000313" key="3">
    <source>
        <dbReference type="EMBL" id="KFJ05434.1"/>
    </source>
</evidence>
<comment type="caution">
    <text evidence="3">The sequence shown here is derived from an EMBL/GenBank/DDBJ whole genome shotgun (WGS) entry which is preliminary data.</text>
</comment>
<dbReference type="Proteomes" id="UP000029080">
    <property type="component" value="Unassembled WGS sequence"/>
</dbReference>
<evidence type="ECO:0000313" key="4">
    <source>
        <dbReference type="Proteomes" id="UP000029080"/>
    </source>
</evidence>
<feature type="transmembrane region" description="Helical" evidence="2">
    <location>
        <begin position="128"/>
        <end position="148"/>
    </location>
</feature>
<organism evidence="3 4">
    <name type="scientific">Bifidobacterium tsurumiense</name>
    <dbReference type="NCBI Taxonomy" id="356829"/>
    <lineage>
        <taxon>Bacteria</taxon>
        <taxon>Bacillati</taxon>
        <taxon>Actinomycetota</taxon>
        <taxon>Actinomycetes</taxon>
        <taxon>Bifidobacteriales</taxon>
        <taxon>Bifidobacteriaceae</taxon>
        <taxon>Bifidobacterium</taxon>
    </lineage>
</organism>
<feature type="compositionally biased region" description="Basic and acidic residues" evidence="1">
    <location>
        <begin position="173"/>
        <end position="189"/>
    </location>
</feature>
<reference evidence="3 4" key="1">
    <citation type="submission" date="2014-03" db="EMBL/GenBank/DDBJ databases">
        <title>Genomics of Bifidobacteria.</title>
        <authorList>
            <person name="Ventura M."/>
            <person name="Milani C."/>
            <person name="Lugli G.A."/>
        </authorList>
    </citation>
    <scope>NUCLEOTIDE SEQUENCE [LARGE SCALE GENOMIC DNA]</scope>
    <source>
        <strain evidence="3 4">JCM 13495</strain>
    </source>
</reference>
<evidence type="ECO:0000256" key="2">
    <source>
        <dbReference type="SAM" id="Phobius"/>
    </source>
</evidence>
<keyword evidence="4" id="KW-1185">Reference proteome</keyword>
<dbReference type="STRING" id="356829.BITS_0099"/>
<keyword evidence="2" id="KW-1133">Transmembrane helix</keyword>
<feature type="transmembrane region" description="Helical" evidence="2">
    <location>
        <begin position="6"/>
        <end position="26"/>
    </location>
</feature>
<dbReference type="AlphaFoldDB" id="A0A087ECD3"/>
<sequence length="428" mass="47055">MGSMDYGSLSTIVVLAIVVIAMVVWLPKRTVDSMKRVIEHREDRYSSSLHLVDAQSGTRFSDGYTPEMKGATMQPKQARGARLTQERIAQIRQMRRQAIRRRQMLVAALVVVTILVFAGSFALHFSPWFAVIPVVLLAVVLALGARAAQQARHWEQRVAEQRKSTKEPVAGDAEGKRSAAGERLQRDEVTQSAEDSAPTDVLEQREIRQALRRAQMDKARAMERRQDNVGEPVDVKQPISGQVDVQAVAEYKQASHDELDAQSPAVHEEGAEHNEGLNIAEESQASDATDELHQVHPAKSLDVFDMAVPAQDLISFSLGAPRNGIEQDYQAPESMEIKSTVQVAKAVAPQEEPERSDSDLEADAVDDVDLQRNRSAQAYSASDKQSENQSDDTSAFHNAEVHAQVDVPDATADSLGADLEAVLARRTV</sequence>
<feature type="region of interest" description="Disordered" evidence="1">
    <location>
        <begin position="157"/>
        <end position="204"/>
    </location>
</feature>
<feature type="transmembrane region" description="Helical" evidence="2">
    <location>
        <begin position="104"/>
        <end position="122"/>
    </location>
</feature>
<accession>A0A087ECD3</accession>
<feature type="compositionally biased region" description="Basic and acidic residues" evidence="1">
    <location>
        <begin position="157"/>
        <end position="166"/>
    </location>
</feature>
<feature type="compositionally biased region" description="Polar residues" evidence="1">
    <location>
        <begin position="373"/>
        <end position="396"/>
    </location>
</feature>
<feature type="region of interest" description="Disordered" evidence="1">
    <location>
        <begin position="346"/>
        <end position="407"/>
    </location>
</feature>
<evidence type="ECO:0000256" key="1">
    <source>
        <dbReference type="SAM" id="MobiDB-lite"/>
    </source>
</evidence>